<evidence type="ECO:0000313" key="4">
    <source>
        <dbReference type="EMBL" id="TNC77951.1"/>
    </source>
</evidence>
<dbReference type="eggNOG" id="COG0071">
    <property type="taxonomic scope" value="Bacteria"/>
</dbReference>
<sequence length="150" mass="16897">MANQLIRRDPQNPLARFDPFSDMEEFMHDFFAPALRLRDGGSARMRVDISETEQAYQVQADIPGVNKDDIKVSIDGNRVSISAELKDERVTRDGGGKTVRSEREYGQQYRSFVLPHEVDEAGAQARYENGVLLLDLPKKEGTGGRQLSIQ</sequence>
<reference evidence="4 5" key="1">
    <citation type="submission" date="2019-06" db="EMBL/GenBank/DDBJ databases">
        <title>Genome sequence of Janthinobacterium lividum UCD_MED1.</title>
        <authorList>
            <person name="De Leon M.E."/>
            <person name="Jospin G."/>
        </authorList>
    </citation>
    <scope>NUCLEOTIDE SEQUENCE [LARGE SCALE GENOMIC DNA]</scope>
    <source>
        <strain evidence="4 5">UCD_MED1</strain>
    </source>
</reference>
<dbReference type="Gene3D" id="2.60.40.790">
    <property type="match status" value="1"/>
</dbReference>
<dbReference type="Proteomes" id="UP000305681">
    <property type="component" value="Unassembled WGS sequence"/>
</dbReference>
<dbReference type="InterPro" id="IPR002068">
    <property type="entry name" value="A-crystallin/Hsp20_dom"/>
</dbReference>
<dbReference type="OrthoDB" id="9808910at2"/>
<organism evidence="4 5">
    <name type="scientific">Janthinobacterium lividum</name>
    <dbReference type="NCBI Taxonomy" id="29581"/>
    <lineage>
        <taxon>Bacteria</taxon>
        <taxon>Pseudomonadati</taxon>
        <taxon>Pseudomonadota</taxon>
        <taxon>Betaproteobacteria</taxon>
        <taxon>Burkholderiales</taxon>
        <taxon>Oxalobacteraceae</taxon>
        <taxon>Janthinobacterium</taxon>
    </lineage>
</organism>
<evidence type="ECO:0000256" key="1">
    <source>
        <dbReference type="PROSITE-ProRule" id="PRU00285"/>
    </source>
</evidence>
<dbReference type="SUPFAM" id="SSF49764">
    <property type="entry name" value="HSP20-like chaperones"/>
    <property type="match status" value="1"/>
</dbReference>
<dbReference type="CDD" id="cd06471">
    <property type="entry name" value="ACD_LpsHSP_like"/>
    <property type="match status" value="1"/>
</dbReference>
<accession>A0A031GWS0</accession>
<evidence type="ECO:0000313" key="5">
    <source>
        <dbReference type="Proteomes" id="UP000305681"/>
    </source>
</evidence>
<comment type="caution">
    <text evidence="4">The sequence shown here is derived from an EMBL/GenBank/DDBJ whole genome shotgun (WGS) entry which is preliminary data.</text>
</comment>
<dbReference type="AlphaFoldDB" id="A0A031GWS0"/>
<comment type="similarity">
    <text evidence="1 2">Belongs to the small heat shock protein (HSP20) family.</text>
</comment>
<name>A0A031GWS0_9BURK</name>
<dbReference type="PANTHER" id="PTHR11527">
    <property type="entry name" value="HEAT-SHOCK PROTEIN 20 FAMILY MEMBER"/>
    <property type="match status" value="1"/>
</dbReference>
<proteinExistence type="inferred from homology"/>
<feature type="domain" description="SHSP" evidence="3">
    <location>
        <begin position="38"/>
        <end position="150"/>
    </location>
</feature>
<dbReference type="PROSITE" id="PS01031">
    <property type="entry name" value="SHSP"/>
    <property type="match status" value="1"/>
</dbReference>
<dbReference type="EMBL" id="VDGE01000001">
    <property type="protein sequence ID" value="TNC77951.1"/>
    <property type="molecule type" value="Genomic_DNA"/>
</dbReference>
<dbReference type="Pfam" id="PF00011">
    <property type="entry name" value="HSP20"/>
    <property type="match status" value="1"/>
</dbReference>
<dbReference type="InterPro" id="IPR008978">
    <property type="entry name" value="HSP20-like_chaperone"/>
</dbReference>
<evidence type="ECO:0000259" key="3">
    <source>
        <dbReference type="PROSITE" id="PS01031"/>
    </source>
</evidence>
<dbReference type="RefSeq" id="WP_034748582.1">
    <property type="nucleotide sequence ID" value="NZ_JFYR01000002.1"/>
</dbReference>
<dbReference type="InterPro" id="IPR031107">
    <property type="entry name" value="Small_HSP"/>
</dbReference>
<evidence type="ECO:0000256" key="2">
    <source>
        <dbReference type="RuleBase" id="RU003616"/>
    </source>
</evidence>
<protein>
    <submittedName>
        <fullName evidence="4">Hsp20/alpha crystallin family protein</fullName>
    </submittedName>
</protein>
<gene>
    <name evidence="4" type="ORF">FHI69_01230</name>
</gene>